<keyword evidence="4" id="KW-1185">Reference proteome</keyword>
<dbReference type="InterPro" id="IPR001849">
    <property type="entry name" value="PH_domain"/>
</dbReference>
<evidence type="ECO:0000259" key="2">
    <source>
        <dbReference type="Pfam" id="PF16457"/>
    </source>
</evidence>
<evidence type="ECO:0000259" key="1">
    <source>
        <dbReference type="Pfam" id="PF04727"/>
    </source>
</evidence>
<proteinExistence type="predicted"/>
<protein>
    <recommendedName>
        <fullName evidence="5">ELMO domain-containing protein</fullName>
    </recommendedName>
</protein>
<gene>
    <name evidence="3" type="ORF">KIN20_031472</name>
</gene>
<evidence type="ECO:0000313" key="4">
    <source>
        <dbReference type="Proteomes" id="UP001196413"/>
    </source>
</evidence>
<name>A0AAD5R5J4_PARTN</name>
<dbReference type="Gene3D" id="6.10.10.90">
    <property type="match status" value="1"/>
</dbReference>
<evidence type="ECO:0000313" key="3">
    <source>
        <dbReference type="EMBL" id="KAJ1369888.1"/>
    </source>
</evidence>
<dbReference type="InterPro" id="IPR006816">
    <property type="entry name" value="ELMO_dom"/>
</dbReference>
<feature type="domain" description="ELMO" evidence="1">
    <location>
        <begin position="129"/>
        <end position="233"/>
    </location>
</feature>
<evidence type="ECO:0008006" key="5">
    <source>
        <dbReference type="Google" id="ProtNLM"/>
    </source>
</evidence>
<comment type="caution">
    <text evidence="3">The sequence shown here is derived from an EMBL/GenBank/DDBJ whole genome shotgun (WGS) entry which is preliminary data.</text>
</comment>
<dbReference type="Proteomes" id="UP001196413">
    <property type="component" value="Unassembled WGS sequence"/>
</dbReference>
<accession>A0AAD5R5J4</accession>
<sequence length="458" mass="51463">MVVTWSSTSDILVRKTRYPCDGATIRSLVLAEVPPHSLIRHLEKSDERVALAALSLMKALHDKSDAFSREQIVKHLDSVPFRTAISGTLGKPVLESEVNTLLSGDVVRAAATEEGQLDEWAERLLATPLGKLAISTFSNYADQHAEDLRILVSENSMRVSGAAWQLIPVWLHCSSIVATVLGVIPDGEDCVEKLIELLFRCDNAFDALFATTVQLFHRTWREMHASRDEHEKVANVVQEQIRRAATHRPANLDKLEELLLALPYWKIKELWKRELIEKENNQMNSEIVSELRTLLKPSIEQLIRINRKNILKQGFTFRRQVKGKTPHKDQYCFWKLDASEVLCLTDTDADPYVEGVSHVGNVRKVSIKDISLVDRGEDMTGRKSGGQSMRCIRIVLHNGDSICGATFSDRMLSAWLDGLSDLVGGGPLSHDAQTTADRLLNIELRLRLLDVPNPKIML</sequence>
<dbReference type="EMBL" id="JAHQIW010006693">
    <property type="protein sequence ID" value="KAJ1369888.1"/>
    <property type="molecule type" value="Genomic_DNA"/>
</dbReference>
<organism evidence="3 4">
    <name type="scientific">Parelaphostrongylus tenuis</name>
    <name type="common">Meningeal worm</name>
    <dbReference type="NCBI Taxonomy" id="148309"/>
    <lineage>
        <taxon>Eukaryota</taxon>
        <taxon>Metazoa</taxon>
        <taxon>Ecdysozoa</taxon>
        <taxon>Nematoda</taxon>
        <taxon>Chromadorea</taxon>
        <taxon>Rhabditida</taxon>
        <taxon>Rhabditina</taxon>
        <taxon>Rhabditomorpha</taxon>
        <taxon>Strongyloidea</taxon>
        <taxon>Metastrongylidae</taxon>
        <taxon>Parelaphostrongylus</taxon>
    </lineage>
</organism>
<reference evidence="3" key="1">
    <citation type="submission" date="2021-06" db="EMBL/GenBank/DDBJ databases">
        <title>Parelaphostrongylus tenuis whole genome reference sequence.</title>
        <authorList>
            <person name="Garwood T.J."/>
            <person name="Larsen P.A."/>
            <person name="Fountain-Jones N.M."/>
            <person name="Garbe J.R."/>
            <person name="Macchietto M.G."/>
            <person name="Kania S.A."/>
            <person name="Gerhold R.W."/>
            <person name="Richards J.E."/>
            <person name="Wolf T.M."/>
        </authorList>
    </citation>
    <scope>NUCLEOTIDE SEQUENCE</scope>
    <source>
        <strain evidence="3">MNPRO001-30</strain>
        <tissue evidence="3">Meninges</tissue>
    </source>
</reference>
<feature type="domain" description="PH" evidence="2">
    <location>
        <begin position="303"/>
        <end position="424"/>
    </location>
</feature>
<dbReference type="Pfam" id="PF04727">
    <property type="entry name" value="ELMO_CED12"/>
    <property type="match status" value="1"/>
</dbReference>
<dbReference type="Pfam" id="PF16457">
    <property type="entry name" value="PH_12"/>
    <property type="match status" value="1"/>
</dbReference>
<dbReference type="AlphaFoldDB" id="A0AAD5R5J4"/>